<keyword evidence="1" id="KW-0472">Membrane</keyword>
<proteinExistence type="predicted"/>
<keyword evidence="3" id="KW-1185">Reference proteome</keyword>
<feature type="transmembrane region" description="Helical" evidence="1">
    <location>
        <begin position="13"/>
        <end position="35"/>
    </location>
</feature>
<dbReference type="InterPro" id="IPR021362">
    <property type="entry name" value="DUF2834"/>
</dbReference>
<evidence type="ECO:0000313" key="3">
    <source>
        <dbReference type="Proteomes" id="UP000749646"/>
    </source>
</evidence>
<feature type="transmembrane region" description="Helical" evidence="1">
    <location>
        <begin position="322"/>
        <end position="342"/>
    </location>
</feature>
<feature type="transmembrane region" description="Helical" evidence="1">
    <location>
        <begin position="216"/>
        <end position="236"/>
    </location>
</feature>
<keyword evidence="1" id="KW-1133">Transmembrane helix</keyword>
<gene>
    <name evidence="2" type="ORF">BGZ65_009314</name>
</gene>
<protein>
    <submittedName>
        <fullName evidence="2">Uncharacterized protein</fullName>
    </submittedName>
</protein>
<dbReference type="Pfam" id="PF11196">
    <property type="entry name" value="DUF2834"/>
    <property type="match status" value="1"/>
</dbReference>
<evidence type="ECO:0000256" key="1">
    <source>
        <dbReference type="SAM" id="Phobius"/>
    </source>
</evidence>
<name>A0A9P6M825_9FUNG</name>
<organism evidence="2 3">
    <name type="scientific">Modicella reniformis</name>
    <dbReference type="NCBI Taxonomy" id="1440133"/>
    <lineage>
        <taxon>Eukaryota</taxon>
        <taxon>Fungi</taxon>
        <taxon>Fungi incertae sedis</taxon>
        <taxon>Mucoromycota</taxon>
        <taxon>Mortierellomycotina</taxon>
        <taxon>Mortierellomycetes</taxon>
        <taxon>Mortierellales</taxon>
        <taxon>Mortierellaceae</taxon>
        <taxon>Modicella</taxon>
    </lineage>
</organism>
<dbReference type="EMBL" id="JAAAHW010004554">
    <property type="protein sequence ID" value="KAF9973337.1"/>
    <property type="molecule type" value="Genomic_DNA"/>
</dbReference>
<evidence type="ECO:0000313" key="2">
    <source>
        <dbReference type="EMBL" id="KAF9973337.1"/>
    </source>
</evidence>
<accession>A0A9P6M825</accession>
<feature type="transmembrane region" description="Helical" evidence="1">
    <location>
        <begin position="187"/>
        <end position="210"/>
    </location>
</feature>
<feature type="transmembrane region" description="Helical" evidence="1">
    <location>
        <begin position="47"/>
        <end position="65"/>
    </location>
</feature>
<reference evidence="2" key="1">
    <citation type="journal article" date="2020" name="Fungal Divers.">
        <title>Resolving the Mortierellaceae phylogeny through synthesis of multi-gene phylogenetics and phylogenomics.</title>
        <authorList>
            <person name="Vandepol N."/>
            <person name="Liber J."/>
            <person name="Desiro A."/>
            <person name="Na H."/>
            <person name="Kennedy M."/>
            <person name="Barry K."/>
            <person name="Grigoriev I.V."/>
            <person name="Miller A.N."/>
            <person name="O'Donnell K."/>
            <person name="Stajich J.E."/>
            <person name="Bonito G."/>
        </authorList>
    </citation>
    <scope>NUCLEOTIDE SEQUENCE</scope>
    <source>
        <strain evidence="2">MES-2147</strain>
    </source>
</reference>
<feature type="transmembrane region" description="Helical" evidence="1">
    <location>
        <begin position="153"/>
        <end position="175"/>
    </location>
</feature>
<feature type="transmembrane region" description="Helical" evidence="1">
    <location>
        <begin position="243"/>
        <end position="266"/>
    </location>
</feature>
<sequence length="358" mass="40168">MGTTTTSMTNSTLYYKAVGSIVIYFTTVISALVMCIVRTGRVSASNVFYILIAISSLLTTWYYILSWFKLEYETLGSDLERFIIESDLFVQAYAIVTNTLPKWWWSSQLLLLTGTALTCWSVEGQSLRLQIAKSKMEQNKRDALPVKKWTPTWWFVLLGFFGSMSVGGPLFLAQLDPVPKKQSQVRSVPTLLALLILLGEASVIATPFLPTMSTSFKYNLVLTHALFLIPSLLTFNPDTRKRFLTVSLPALYFILAAIALVNHTMYTLPFVLSPIMNSSILYKALWFNHCQTSISADLIFNNVLAAAYILQSSHQLKRLEMGIILTLAMPLLSVSTILPLYLGWKERVLVAEGEAKTK</sequence>
<dbReference type="Proteomes" id="UP000749646">
    <property type="component" value="Unassembled WGS sequence"/>
</dbReference>
<dbReference type="AlphaFoldDB" id="A0A9P6M825"/>
<keyword evidence="1" id="KW-0812">Transmembrane</keyword>
<dbReference type="OrthoDB" id="2126185at2759"/>
<comment type="caution">
    <text evidence="2">The sequence shown here is derived from an EMBL/GenBank/DDBJ whole genome shotgun (WGS) entry which is preliminary data.</text>
</comment>